<dbReference type="SUPFAM" id="SSF48498">
    <property type="entry name" value="Tetracyclin repressor-like, C-terminal domain"/>
    <property type="match status" value="1"/>
</dbReference>
<proteinExistence type="predicted"/>
<organism evidence="4 5">
    <name type="scientific">Rhizobium paknamense</name>
    <dbReference type="NCBI Taxonomy" id="1206817"/>
    <lineage>
        <taxon>Bacteria</taxon>
        <taxon>Pseudomonadati</taxon>
        <taxon>Pseudomonadota</taxon>
        <taxon>Alphaproteobacteria</taxon>
        <taxon>Hyphomicrobiales</taxon>
        <taxon>Rhizobiaceae</taxon>
        <taxon>Rhizobium/Agrobacterium group</taxon>
        <taxon>Rhizobium</taxon>
    </lineage>
</organism>
<dbReference type="PRINTS" id="PR00455">
    <property type="entry name" value="HTHTETR"/>
</dbReference>
<dbReference type="PROSITE" id="PS50977">
    <property type="entry name" value="HTH_TETR_2"/>
    <property type="match status" value="1"/>
</dbReference>
<dbReference type="InterPro" id="IPR001647">
    <property type="entry name" value="HTH_TetR"/>
</dbReference>
<evidence type="ECO:0000259" key="3">
    <source>
        <dbReference type="PROSITE" id="PS50977"/>
    </source>
</evidence>
<dbReference type="PANTHER" id="PTHR30055:SF146">
    <property type="entry name" value="HTH-TYPE TRANSCRIPTIONAL DUAL REGULATOR CECR"/>
    <property type="match status" value="1"/>
</dbReference>
<sequence length="200" mass="21954">MRVKTDKKRNEIIAIAGALFLEHGYGAVSMATIAAAVGGSKGTLYGYFASKEDLFAAFVIKAGEQRWEEFIALPEGPASLEQKLKILGQHYLRFLLSAEIQAVNRLVIGEAGRFPELGGIFYENGPRTVIGTLAKALQTSADAGELALEDPMDAAWQFKSLCEYRLFEESLWGFRTATGEAEIARNVDHACRIFLKIYAA</sequence>
<comment type="caution">
    <text evidence="4">The sequence shown here is derived from an EMBL/GenBank/DDBJ whole genome shotgun (WGS) entry which is preliminary data.</text>
</comment>
<dbReference type="SUPFAM" id="SSF46689">
    <property type="entry name" value="Homeodomain-like"/>
    <property type="match status" value="1"/>
</dbReference>
<dbReference type="PANTHER" id="PTHR30055">
    <property type="entry name" value="HTH-TYPE TRANSCRIPTIONAL REGULATOR RUTR"/>
    <property type="match status" value="1"/>
</dbReference>
<reference evidence="4 5" key="1">
    <citation type="submission" date="2023-07" db="EMBL/GenBank/DDBJ databases">
        <title>Genomic Encyclopedia of Type Strains, Phase IV (KMG-IV): sequencing the most valuable type-strain genomes for metagenomic binning, comparative biology and taxonomic classification.</title>
        <authorList>
            <person name="Goeker M."/>
        </authorList>
    </citation>
    <scope>NUCLEOTIDE SEQUENCE [LARGE SCALE GENOMIC DNA]</scope>
    <source>
        <strain evidence="4 5">DSM 100301</strain>
    </source>
</reference>
<dbReference type="Pfam" id="PF00440">
    <property type="entry name" value="TetR_N"/>
    <property type="match status" value="1"/>
</dbReference>
<dbReference type="Gene3D" id="1.10.357.10">
    <property type="entry name" value="Tetracycline Repressor, domain 2"/>
    <property type="match status" value="1"/>
</dbReference>
<dbReference type="InterPro" id="IPR050109">
    <property type="entry name" value="HTH-type_TetR-like_transc_reg"/>
</dbReference>
<evidence type="ECO:0000256" key="2">
    <source>
        <dbReference type="PROSITE-ProRule" id="PRU00335"/>
    </source>
</evidence>
<evidence type="ECO:0000313" key="5">
    <source>
        <dbReference type="Proteomes" id="UP001235269"/>
    </source>
</evidence>
<evidence type="ECO:0000313" key="4">
    <source>
        <dbReference type="EMBL" id="MDQ0456768.1"/>
    </source>
</evidence>
<dbReference type="InterPro" id="IPR036271">
    <property type="entry name" value="Tet_transcr_reg_TetR-rel_C_sf"/>
</dbReference>
<keyword evidence="5" id="KW-1185">Reference proteome</keyword>
<name>A0ABU0IEU2_9HYPH</name>
<evidence type="ECO:0000256" key="1">
    <source>
        <dbReference type="ARBA" id="ARBA00023125"/>
    </source>
</evidence>
<dbReference type="InterPro" id="IPR009057">
    <property type="entry name" value="Homeodomain-like_sf"/>
</dbReference>
<feature type="domain" description="HTH tetR-type" evidence="3">
    <location>
        <begin position="6"/>
        <end position="66"/>
    </location>
</feature>
<accession>A0ABU0IEU2</accession>
<feature type="DNA-binding region" description="H-T-H motif" evidence="2">
    <location>
        <begin position="29"/>
        <end position="48"/>
    </location>
</feature>
<dbReference type="RefSeq" id="WP_307158951.1">
    <property type="nucleotide sequence ID" value="NZ_JAUSWH010000010.1"/>
</dbReference>
<dbReference type="EMBL" id="JAUSWH010000010">
    <property type="protein sequence ID" value="MDQ0456768.1"/>
    <property type="molecule type" value="Genomic_DNA"/>
</dbReference>
<dbReference type="Gene3D" id="1.10.10.60">
    <property type="entry name" value="Homeodomain-like"/>
    <property type="match status" value="1"/>
</dbReference>
<dbReference type="InterPro" id="IPR039536">
    <property type="entry name" value="TetR_C_Proteobacteria"/>
</dbReference>
<protein>
    <submittedName>
        <fullName evidence="4">AcrR family transcriptional regulator</fullName>
    </submittedName>
</protein>
<gene>
    <name evidence="4" type="ORF">QO005_003113</name>
</gene>
<keyword evidence="1 2" id="KW-0238">DNA-binding</keyword>
<dbReference type="Proteomes" id="UP001235269">
    <property type="component" value="Unassembled WGS sequence"/>
</dbReference>
<dbReference type="Pfam" id="PF14246">
    <property type="entry name" value="TetR_C_7"/>
    <property type="match status" value="1"/>
</dbReference>